<dbReference type="InterPro" id="IPR003661">
    <property type="entry name" value="HisK_dim/P_dom"/>
</dbReference>
<evidence type="ECO:0000256" key="5">
    <source>
        <dbReference type="ARBA" id="ARBA00022777"/>
    </source>
</evidence>
<evidence type="ECO:0000256" key="1">
    <source>
        <dbReference type="ARBA" id="ARBA00000085"/>
    </source>
</evidence>
<feature type="transmembrane region" description="Helical" evidence="7">
    <location>
        <begin position="414"/>
        <end position="433"/>
    </location>
</feature>
<dbReference type="Pfam" id="PF02518">
    <property type="entry name" value="HATPase_c"/>
    <property type="match status" value="1"/>
</dbReference>
<dbReference type="SMART" id="SM00388">
    <property type="entry name" value="HisKA"/>
    <property type="match status" value="1"/>
</dbReference>
<reference evidence="9" key="1">
    <citation type="submission" date="2020-09" db="EMBL/GenBank/DDBJ databases">
        <authorList>
            <person name="Kittiwongwattana C."/>
        </authorList>
    </citation>
    <scope>NUCLEOTIDE SEQUENCE</scope>
    <source>
        <strain evidence="9">1303</strain>
    </source>
</reference>
<dbReference type="InterPro" id="IPR003594">
    <property type="entry name" value="HATPase_dom"/>
</dbReference>
<evidence type="ECO:0000313" key="9">
    <source>
        <dbReference type="EMBL" id="QJB42040.1"/>
    </source>
</evidence>
<dbReference type="EMBL" id="CP051204">
    <property type="protein sequence ID" value="QJB42040.1"/>
    <property type="molecule type" value="Genomic_DNA"/>
</dbReference>
<dbReference type="SUPFAM" id="SSF48452">
    <property type="entry name" value="TPR-like"/>
    <property type="match status" value="1"/>
</dbReference>
<name>A0ABX6LTB3_9BACT</name>
<keyword evidence="3" id="KW-0597">Phosphoprotein</keyword>
<dbReference type="InterPro" id="IPR004358">
    <property type="entry name" value="Sig_transdc_His_kin-like_C"/>
</dbReference>
<evidence type="ECO:0000313" key="10">
    <source>
        <dbReference type="Proteomes" id="UP000503144"/>
    </source>
</evidence>
<evidence type="ECO:0000256" key="4">
    <source>
        <dbReference type="ARBA" id="ARBA00022679"/>
    </source>
</evidence>
<evidence type="ECO:0000256" key="3">
    <source>
        <dbReference type="ARBA" id="ARBA00022553"/>
    </source>
</evidence>
<proteinExistence type="predicted"/>
<comment type="catalytic activity">
    <reaction evidence="1">
        <text>ATP + protein L-histidine = ADP + protein N-phospho-L-histidine.</text>
        <dbReference type="EC" id="2.7.13.3"/>
    </reaction>
</comment>
<dbReference type="PROSITE" id="PS50109">
    <property type="entry name" value="HIS_KIN"/>
    <property type="match status" value="1"/>
</dbReference>
<keyword evidence="7" id="KW-0472">Membrane</keyword>
<dbReference type="InterPro" id="IPR011990">
    <property type="entry name" value="TPR-like_helical_dom_sf"/>
</dbReference>
<evidence type="ECO:0000256" key="7">
    <source>
        <dbReference type="SAM" id="Phobius"/>
    </source>
</evidence>
<dbReference type="GO" id="GO:0016301">
    <property type="term" value="F:kinase activity"/>
    <property type="evidence" value="ECO:0007669"/>
    <property type="project" value="UniProtKB-KW"/>
</dbReference>
<dbReference type="InterPro" id="IPR036097">
    <property type="entry name" value="HisK_dim/P_sf"/>
</dbReference>
<organism evidence="9 10">
    <name type="scientific">Chitinophaga oryzae</name>
    <dbReference type="NCBI Taxonomy" id="2725414"/>
    <lineage>
        <taxon>Bacteria</taxon>
        <taxon>Pseudomonadati</taxon>
        <taxon>Bacteroidota</taxon>
        <taxon>Chitinophagia</taxon>
        <taxon>Chitinophagales</taxon>
        <taxon>Chitinophagaceae</taxon>
        <taxon>Chitinophaga</taxon>
    </lineage>
</organism>
<dbReference type="EC" id="2.7.13.3" evidence="2"/>
<dbReference type="PRINTS" id="PR00344">
    <property type="entry name" value="BCTRLSENSOR"/>
</dbReference>
<dbReference type="SUPFAM" id="SSF55874">
    <property type="entry name" value="ATPase domain of HSP90 chaperone/DNA topoisomerase II/histidine kinase"/>
    <property type="match status" value="1"/>
</dbReference>
<sequence length="697" mass="79832">MRFFSVSCDQCFKNILCWLVPLLLTLPLACNHTGNGNADHPAYFQPVFQRTDLLVPGPAAFRILDSIYAKFPDPGPLDLVWKYRYKLDYYWMNQVDRYRGRIYIDSILKVLSGKTNRPGYAAEYGRALIFLGDINRDEGKLDNALSLYYEGRTFIERTKDTCALGEYSAKLAMVYYQQRKYDMAIPYFKNAFAELGACREKTFYRFSYQQGELDNIALCFDRLDNKDSALFYYDSALNYINLHKKPFLKVDSWAAFSMAAEGVVLGNKGDLLVRHGDTLAGEQLLRKSVTMNLVPGAEPKNAQINMAHLIDLKLAQKDFPEAKEWLQKLRASIEAVPDKGSELSWMELQSRYYEATGNLTNALVLLRNHRRMKDSLNIARDPFHAVDVNTQVNYLSGEMELDLLKKQNEIKNTYLSIMLLFTLMVVIIVVLIWQNWKRSRKQTAKLESLNRLISRQNEHLEKSLRALEQSQQDNTRMLKVVAHDLRNPVGNMISMADFLRSYGNITDPQNTEALYLIHQSGHMALELISNLLYMNVRGDIRKEQVEVDVALRYCIGLVKTKAGEKQQQIVVNLFQATVWASREKIWRVFSNLITNAVKFSPVGGVVEVSMEEEDAVVRITVRDNGIGIPDHLKGSIFNLSQDVKRRGTMGEESFGFGLAISKQIVDAHGGRIWFESEEGKGTEFVVELEKYDETNHR</sequence>
<gene>
    <name evidence="9" type="ORF">HF324_31025</name>
</gene>
<dbReference type="SMART" id="SM00387">
    <property type="entry name" value="HATPase_c"/>
    <property type="match status" value="1"/>
</dbReference>
<dbReference type="Gene3D" id="1.10.287.130">
    <property type="match status" value="1"/>
</dbReference>
<dbReference type="Pfam" id="PF00512">
    <property type="entry name" value="HisKA"/>
    <property type="match status" value="1"/>
</dbReference>
<keyword evidence="6" id="KW-0902">Two-component regulatory system</keyword>
<dbReference type="CDD" id="cd00082">
    <property type="entry name" value="HisKA"/>
    <property type="match status" value="1"/>
</dbReference>
<evidence type="ECO:0000259" key="8">
    <source>
        <dbReference type="PROSITE" id="PS50109"/>
    </source>
</evidence>
<dbReference type="PANTHER" id="PTHR43711">
    <property type="entry name" value="TWO-COMPONENT HISTIDINE KINASE"/>
    <property type="match status" value="1"/>
</dbReference>
<keyword evidence="10" id="KW-1185">Reference proteome</keyword>
<dbReference type="SUPFAM" id="SSF47384">
    <property type="entry name" value="Homodimeric domain of signal transducing histidine kinase"/>
    <property type="match status" value="1"/>
</dbReference>
<keyword evidence="5 9" id="KW-0418">Kinase</keyword>
<evidence type="ECO:0000256" key="2">
    <source>
        <dbReference type="ARBA" id="ARBA00012438"/>
    </source>
</evidence>
<dbReference type="Gene3D" id="3.30.565.10">
    <property type="entry name" value="Histidine kinase-like ATPase, C-terminal domain"/>
    <property type="match status" value="1"/>
</dbReference>
<protein>
    <recommendedName>
        <fullName evidence="2">histidine kinase</fullName>
        <ecNumber evidence="2">2.7.13.3</ecNumber>
    </recommendedName>
</protein>
<dbReference type="Proteomes" id="UP000503144">
    <property type="component" value="Chromosome"/>
</dbReference>
<dbReference type="InterPro" id="IPR036890">
    <property type="entry name" value="HATPase_C_sf"/>
</dbReference>
<dbReference type="RefSeq" id="WP_168862158.1">
    <property type="nucleotide sequence ID" value="NZ_CP051204.2"/>
</dbReference>
<accession>A0ABX6LTB3</accession>
<evidence type="ECO:0000256" key="6">
    <source>
        <dbReference type="ARBA" id="ARBA00023012"/>
    </source>
</evidence>
<dbReference type="PANTHER" id="PTHR43711:SF31">
    <property type="entry name" value="HISTIDINE KINASE"/>
    <property type="match status" value="1"/>
</dbReference>
<dbReference type="CDD" id="cd00075">
    <property type="entry name" value="HATPase"/>
    <property type="match status" value="1"/>
</dbReference>
<feature type="domain" description="Histidine kinase" evidence="8">
    <location>
        <begin position="480"/>
        <end position="692"/>
    </location>
</feature>
<dbReference type="InterPro" id="IPR050736">
    <property type="entry name" value="Sensor_HK_Regulatory"/>
</dbReference>
<dbReference type="Gene3D" id="1.25.40.10">
    <property type="entry name" value="Tetratricopeptide repeat domain"/>
    <property type="match status" value="2"/>
</dbReference>
<dbReference type="InterPro" id="IPR005467">
    <property type="entry name" value="His_kinase_dom"/>
</dbReference>
<keyword evidence="7" id="KW-1133">Transmembrane helix</keyword>
<keyword evidence="4" id="KW-0808">Transferase</keyword>
<keyword evidence="7" id="KW-0812">Transmembrane</keyword>